<keyword evidence="1" id="KW-0812">Transmembrane</keyword>
<evidence type="ECO:0000256" key="1">
    <source>
        <dbReference type="SAM" id="Phobius"/>
    </source>
</evidence>
<dbReference type="Proteomes" id="UP000481700">
    <property type="component" value="Unassembled WGS sequence"/>
</dbReference>
<gene>
    <name evidence="2" type="ORF">F2Z07_18170</name>
</gene>
<evidence type="ECO:0000313" key="3">
    <source>
        <dbReference type="Proteomes" id="UP000481700"/>
    </source>
</evidence>
<evidence type="ECO:0000313" key="2">
    <source>
        <dbReference type="EMBL" id="KAA5316173.1"/>
    </source>
</evidence>
<organism evidence="2 3">
    <name type="scientific">Phocaeicola dorei</name>
    <dbReference type="NCBI Taxonomy" id="357276"/>
    <lineage>
        <taxon>Bacteria</taxon>
        <taxon>Pseudomonadati</taxon>
        <taxon>Bacteroidota</taxon>
        <taxon>Bacteroidia</taxon>
        <taxon>Bacteroidales</taxon>
        <taxon>Bacteroidaceae</taxon>
        <taxon>Phocaeicola</taxon>
    </lineage>
</organism>
<reference evidence="2 3" key="1">
    <citation type="journal article" date="2019" name="Nat. Med.">
        <title>A library of human gut bacterial isolates paired with longitudinal multiomics data enables mechanistic microbiome research.</title>
        <authorList>
            <person name="Poyet M."/>
            <person name="Groussin M."/>
            <person name="Gibbons S.M."/>
            <person name="Avila-Pacheco J."/>
            <person name="Jiang X."/>
            <person name="Kearney S.M."/>
            <person name="Perrotta A.R."/>
            <person name="Berdy B."/>
            <person name="Zhao S."/>
            <person name="Lieberman T.D."/>
            <person name="Swanson P.K."/>
            <person name="Smith M."/>
            <person name="Roesemann S."/>
            <person name="Alexander J.E."/>
            <person name="Rich S.A."/>
            <person name="Livny J."/>
            <person name="Vlamakis H."/>
            <person name="Clish C."/>
            <person name="Bullock K."/>
            <person name="Deik A."/>
            <person name="Scott J."/>
            <person name="Pierce K.A."/>
            <person name="Xavier R.J."/>
            <person name="Alm E.J."/>
        </authorList>
    </citation>
    <scope>NUCLEOTIDE SEQUENCE [LARGE SCALE GENOMIC DNA]</scope>
    <source>
        <strain evidence="2 3">BIOML-A25</strain>
    </source>
</reference>
<name>A0A6L3INT0_9BACT</name>
<accession>A0A6L3INT0</accession>
<sequence>MKLSLQHRILIMYIILIAVIGSMAAMMFYERNRVQNIEMFISDIRNVEQIITTVYNHRNLLTAFQADFTLTKSETVISYLL</sequence>
<dbReference type="EMBL" id="VVZV01000023">
    <property type="protein sequence ID" value="KAA5316173.1"/>
    <property type="molecule type" value="Genomic_DNA"/>
</dbReference>
<dbReference type="AlphaFoldDB" id="A0A6L3INT0"/>
<protein>
    <submittedName>
        <fullName evidence="2">Uncharacterized protein</fullName>
    </submittedName>
</protein>
<keyword evidence="1" id="KW-0472">Membrane</keyword>
<feature type="transmembrane region" description="Helical" evidence="1">
    <location>
        <begin position="9"/>
        <end position="29"/>
    </location>
</feature>
<keyword evidence="1" id="KW-1133">Transmembrane helix</keyword>
<proteinExistence type="predicted"/>
<comment type="caution">
    <text evidence="2">The sequence shown here is derived from an EMBL/GenBank/DDBJ whole genome shotgun (WGS) entry which is preliminary data.</text>
</comment>